<dbReference type="PANTHER" id="PTHR36849">
    <property type="entry name" value="CYTOPLASMIC PROTEIN-RELATED"/>
    <property type="match status" value="1"/>
</dbReference>
<accession>A0ABW4NQR8</accession>
<name>A0ABW4NQR8_9LACT</name>
<organism evidence="1 2">
    <name type="scientific">Carnobacterium antarcticum</name>
    <dbReference type="NCBI Taxonomy" id="2126436"/>
    <lineage>
        <taxon>Bacteria</taxon>
        <taxon>Bacillati</taxon>
        <taxon>Bacillota</taxon>
        <taxon>Bacilli</taxon>
        <taxon>Lactobacillales</taxon>
        <taxon>Carnobacteriaceae</taxon>
        <taxon>Carnobacterium</taxon>
    </lineage>
</organism>
<dbReference type="PANTHER" id="PTHR36849:SF1">
    <property type="entry name" value="CYTOPLASMIC PROTEIN"/>
    <property type="match status" value="1"/>
</dbReference>
<gene>
    <name evidence="1" type="ORF">ACFSBK_11325</name>
</gene>
<comment type="caution">
    <text evidence="1">The sequence shown here is derived from an EMBL/GenBank/DDBJ whole genome shotgun (WGS) entry which is preliminary data.</text>
</comment>
<sequence length="133" mass="15723">MLRMKRVYEEAEKADHYRILVDRIWPRGLSKEKANLDEWEKEIAPSTELRKAFNHDPKKFDQFKKDYLAELKENHNSDEFVETIRKQLKKGNVTLVYAAKDVEHNQVVVLLEFLASKGIDKAEKKNVKKIEPL</sequence>
<dbReference type="RefSeq" id="WP_058918561.1">
    <property type="nucleotide sequence ID" value="NZ_JBHSQC010000008.1"/>
</dbReference>
<protein>
    <submittedName>
        <fullName evidence="1">DUF488 domain-containing protein</fullName>
    </submittedName>
</protein>
<evidence type="ECO:0000313" key="2">
    <source>
        <dbReference type="Proteomes" id="UP001597285"/>
    </source>
</evidence>
<dbReference type="InterPro" id="IPR052552">
    <property type="entry name" value="YeaO-like"/>
</dbReference>
<proteinExistence type="predicted"/>
<keyword evidence="2" id="KW-1185">Reference proteome</keyword>
<reference evidence="2" key="1">
    <citation type="journal article" date="2019" name="Int. J. Syst. Evol. Microbiol.">
        <title>The Global Catalogue of Microorganisms (GCM) 10K type strain sequencing project: providing services to taxonomists for standard genome sequencing and annotation.</title>
        <authorList>
            <consortium name="The Broad Institute Genomics Platform"/>
            <consortium name="The Broad Institute Genome Sequencing Center for Infectious Disease"/>
            <person name="Wu L."/>
            <person name="Ma J."/>
        </authorList>
    </citation>
    <scope>NUCLEOTIDE SEQUENCE [LARGE SCALE GENOMIC DNA]</scope>
    <source>
        <strain evidence="2">KCTC 42143</strain>
    </source>
</reference>
<dbReference type="Pfam" id="PF22752">
    <property type="entry name" value="DUF488-N3i"/>
    <property type="match status" value="1"/>
</dbReference>
<evidence type="ECO:0000313" key="1">
    <source>
        <dbReference type="EMBL" id="MFD1800439.1"/>
    </source>
</evidence>
<dbReference type="EMBL" id="JBHUFF010000020">
    <property type="protein sequence ID" value="MFD1800439.1"/>
    <property type="molecule type" value="Genomic_DNA"/>
</dbReference>
<dbReference type="Proteomes" id="UP001597285">
    <property type="component" value="Unassembled WGS sequence"/>
</dbReference>